<dbReference type="InterPro" id="IPR036890">
    <property type="entry name" value="HATPase_C_sf"/>
</dbReference>
<dbReference type="InterPro" id="IPR036097">
    <property type="entry name" value="HisK_dim/P_sf"/>
</dbReference>
<evidence type="ECO:0000256" key="6">
    <source>
        <dbReference type="ARBA" id="ARBA00023012"/>
    </source>
</evidence>
<keyword evidence="5 9" id="KW-0418">Kinase</keyword>
<dbReference type="Gene3D" id="1.10.287.130">
    <property type="match status" value="1"/>
</dbReference>
<dbReference type="InterPro" id="IPR005467">
    <property type="entry name" value="His_kinase_dom"/>
</dbReference>
<dbReference type="RefSeq" id="WP_338006425.1">
    <property type="nucleotide sequence ID" value="NZ_JAOPKA010000034.1"/>
</dbReference>
<dbReference type="SUPFAM" id="SSF47384">
    <property type="entry name" value="Homodimeric domain of signal transducing histidine kinase"/>
    <property type="match status" value="1"/>
</dbReference>
<proteinExistence type="predicted"/>
<dbReference type="InterPro" id="IPR000014">
    <property type="entry name" value="PAS"/>
</dbReference>
<dbReference type="InterPro" id="IPR003594">
    <property type="entry name" value="HATPase_dom"/>
</dbReference>
<sequence>MKSQHPPPNGHQVLVNNFPNGVFVLFDAALYYRIVGPEALPFSGRKAMEMVDKQLYDLFPEETASELESELNATIDGESHSFDVDYDGRVHHIETRPVEIDGNPYGVLVTQEVTEIRQTSQELKRQNERLDQFASMLSHDLRNPLSIAFGELEQYRETGDDECLDGIEEALERVEDLLVDMTELARPSSPAREYKPISVAAIAWNAWELIDTRTATLQTQDCTTIGDRSQLQALFENLFRNAVGHGGENVTVRVGPMDDGFYVEDTGKGISREDREQVFEHGFTTGYGGSGIGLTIVKRVAAEHDLEVALAESIEGGARFEFQSST</sequence>
<accession>A0AAP3E4Q4</accession>
<dbReference type="Pfam" id="PF00512">
    <property type="entry name" value="HisKA"/>
    <property type="match status" value="1"/>
</dbReference>
<dbReference type="InterPro" id="IPR035965">
    <property type="entry name" value="PAS-like_dom_sf"/>
</dbReference>
<evidence type="ECO:0000256" key="7">
    <source>
        <dbReference type="SAM" id="Coils"/>
    </source>
</evidence>
<evidence type="ECO:0000256" key="5">
    <source>
        <dbReference type="ARBA" id="ARBA00022777"/>
    </source>
</evidence>
<feature type="domain" description="Histidine kinase" evidence="8">
    <location>
        <begin position="136"/>
        <end position="326"/>
    </location>
</feature>
<evidence type="ECO:0000256" key="3">
    <source>
        <dbReference type="ARBA" id="ARBA00022553"/>
    </source>
</evidence>
<evidence type="ECO:0000256" key="2">
    <source>
        <dbReference type="ARBA" id="ARBA00012438"/>
    </source>
</evidence>
<dbReference type="InterPro" id="IPR013656">
    <property type="entry name" value="PAS_4"/>
</dbReference>
<organism evidence="9 10">
    <name type="scientific">Natronoglomus mannanivorans</name>
    <dbReference type="NCBI Taxonomy" id="2979990"/>
    <lineage>
        <taxon>Archaea</taxon>
        <taxon>Methanobacteriati</taxon>
        <taxon>Methanobacteriota</taxon>
        <taxon>Stenosarchaea group</taxon>
        <taxon>Halobacteria</taxon>
        <taxon>Halobacteriales</taxon>
        <taxon>Natrialbaceae</taxon>
        <taxon>Natronoglomus</taxon>
    </lineage>
</organism>
<dbReference type="PRINTS" id="PR00344">
    <property type="entry name" value="BCTRLSENSOR"/>
</dbReference>
<keyword evidence="3" id="KW-0597">Phosphoprotein</keyword>
<dbReference type="InterPro" id="IPR003661">
    <property type="entry name" value="HisK_dim/P_dom"/>
</dbReference>
<dbReference type="PROSITE" id="PS50109">
    <property type="entry name" value="HIS_KIN"/>
    <property type="match status" value="1"/>
</dbReference>
<comment type="catalytic activity">
    <reaction evidence="1">
        <text>ATP + protein L-histidine = ADP + protein N-phospho-L-histidine.</text>
        <dbReference type="EC" id="2.7.13.3"/>
    </reaction>
</comment>
<dbReference type="InterPro" id="IPR004358">
    <property type="entry name" value="Sig_transdc_His_kin-like_C"/>
</dbReference>
<keyword evidence="6" id="KW-0902">Two-component regulatory system</keyword>
<dbReference type="Gene3D" id="3.30.565.10">
    <property type="entry name" value="Histidine kinase-like ATPase, C-terminal domain"/>
    <property type="match status" value="1"/>
</dbReference>
<dbReference type="GO" id="GO:0000155">
    <property type="term" value="F:phosphorelay sensor kinase activity"/>
    <property type="evidence" value="ECO:0007669"/>
    <property type="project" value="InterPro"/>
</dbReference>
<dbReference type="EC" id="2.7.13.3" evidence="2"/>
<dbReference type="PANTHER" id="PTHR43711:SF1">
    <property type="entry name" value="HISTIDINE KINASE 1"/>
    <property type="match status" value="1"/>
</dbReference>
<feature type="coiled-coil region" evidence="7">
    <location>
        <begin position="109"/>
        <end position="136"/>
    </location>
</feature>
<dbReference type="SMART" id="SM00387">
    <property type="entry name" value="HATPase_c"/>
    <property type="match status" value="1"/>
</dbReference>
<reference evidence="9" key="1">
    <citation type="submission" date="2022-09" db="EMBL/GenBank/DDBJ databases">
        <title>Enrichment on poylsaccharides allowed isolation of novel metabolic and taxonomic groups of Haloarchaea.</title>
        <authorList>
            <person name="Sorokin D.Y."/>
            <person name="Elcheninov A.G."/>
            <person name="Khizhniak T.V."/>
            <person name="Kolganova T.V."/>
            <person name="Kublanov I.V."/>
        </authorList>
    </citation>
    <scope>NUCLEOTIDE SEQUENCE</scope>
    <source>
        <strain evidence="9">AArc-xg1-1</strain>
    </source>
</reference>
<dbReference type="CDD" id="cd00082">
    <property type="entry name" value="HisKA"/>
    <property type="match status" value="1"/>
</dbReference>
<keyword evidence="4" id="KW-0808">Transferase</keyword>
<dbReference type="Pfam" id="PF02518">
    <property type="entry name" value="HATPase_c"/>
    <property type="match status" value="1"/>
</dbReference>
<dbReference type="AlphaFoldDB" id="A0AAP3E4Q4"/>
<dbReference type="SUPFAM" id="SSF55874">
    <property type="entry name" value="ATPase domain of HSP90 chaperone/DNA topoisomerase II/histidine kinase"/>
    <property type="match status" value="1"/>
</dbReference>
<comment type="caution">
    <text evidence="9">The sequence shown here is derived from an EMBL/GenBank/DDBJ whole genome shotgun (WGS) entry which is preliminary data.</text>
</comment>
<name>A0AAP3E4Q4_9EURY</name>
<evidence type="ECO:0000313" key="10">
    <source>
        <dbReference type="Proteomes" id="UP001321018"/>
    </source>
</evidence>
<dbReference type="NCBIfam" id="TIGR00229">
    <property type="entry name" value="sensory_box"/>
    <property type="match status" value="1"/>
</dbReference>
<dbReference type="Gene3D" id="3.30.450.20">
    <property type="entry name" value="PAS domain"/>
    <property type="match status" value="1"/>
</dbReference>
<dbReference type="Pfam" id="PF08448">
    <property type="entry name" value="PAS_4"/>
    <property type="match status" value="1"/>
</dbReference>
<protein>
    <recommendedName>
        <fullName evidence="2">histidine kinase</fullName>
        <ecNumber evidence="2">2.7.13.3</ecNumber>
    </recommendedName>
</protein>
<evidence type="ECO:0000259" key="8">
    <source>
        <dbReference type="PROSITE" id="PS50109"/>
    </source>
</evidence>
<dbReference type="SMART" id="SM00388">
    <property type="entry name" value="HisKA"/>
    <property type="match status" value="1"/>
</dbReference>
<evidence type="ECO:0000313" key="9">
    <source>
        <dbReference type="EMBL" id="MCU4744620.1"/>
    </source>
</evidence>
<dbReference type="PANTHER" id="PTHR43711">
    <property type="entry name" value="TWO-COMPONENT HISTIDINE KINASE"/>
    <property type="match status" value="1"/>
</dbReference>
<keyword evidence="7" id="KW-0175">Coiled coil</keyword>
<evidence type="ECO:0000256" key="1">
    <source>
        <dbReference type="ARBA" id="ARBA00000085"/>
    </source>
</evidence>
<dbReference type="Proteomes" id="UP001321018">
    <property type="component" value="Unassembled WGS sequence"/>
</dbReference>
<evidence type="ECO:0000256" key="4">
    <source>
        <dbReference type="ARBA" id="ARBA00022679"/>
    </source>
</evidence>
<dbReference type="InterPro" id="IPR050736">
    <property type="entry name" value="Sensor_HK_Regulatory"/>
</dbReference>
<dbReference type="EMBL" id="JAOPKA010000034">
    <property type="protein sequence ID" value="MCU4744620.1"/>
    <property type="molecule type" value="Genomic_DNA"/>
</dbReference>
<gene>
    <name evidence="9" type="ORF">OB960_24935</name>
</gene>
<dbReference type="SUPFAM" id="SSF55785">
    <property type="entry name" value="PYP-like sensor domain (PAS domain)"/>
    <property type="match status" value="1"/>
</dbReference>